<evidence type="ECO:0000256" key="1">
    <source>
        <dbReference type="SAM" id="Phobius"/>
    </source>
</evidence>
<dbReference type="Proteomes" id="UP000184301">
    <property type="component" value="Unassembled WGS sequence"/>
</dbReference>
<dbReference type="Pfam" id="PF10825">
    <property type="entry name" value="DUF2752"/>
    <property type="match status" value="1"/>
</dbReference>
<proteinExistence type="predicted"/>
<dbReference type="AlphaFoldDB" id="A0A1M6HHK3"/>
<evidence type="ECO:0000313" key="2">
    <source>
        <dbReference type="EMBL" id="SHJ21664.1"/>
    </source>
</evidence>
<dbReference type="STRING" id="1121950.SAMN02745243_00023"/>
<accession>A0A1M6HHK3</accession>
<dbReference type="InterPro" id="IPR021215">
    <property type="entry name" value="DUF2752"/>
</dbReference>
<feature type="transmembrane region" description="Helical" evidence="1">
    <location>
        <begin position="68"/>
        <end position="89"/>
    </location>
</feature>
<name>A0A1M6HHK3_9FIRM</name>
<evidence type="ECO:0008006" key="4">
    <source>
        <dbReference type="Google" id="ProtNLM"/>
    </source>
</evidence>
<dbReference type="EMBL" id="FQZY01000005">
    <property type="protein sequence ID" value="SHJ21664.1"/>
    <property type="molecule type" value="Genomic_DNA"/>
</dbReference>
<keyword evidence="1" id="KW-1133">Transmembrane helix</keyword>
<feature type="transmembrane region" description="Helical" evidence="1">
    <location>
        <begin position="101"/>
        <end position="118"/>
    </location>
</feature>
<reference evidence="2 3" key="1">
    <citation type="submission" date="2016-11" db="EMBL/GenBank/DDBJ databases">
        <authorList>
            <person name="Jaros S."/>
            <person name="Januszkiewicz K."/>
            <person name="Wedrychowicz H."/>
        </authorList>
    </citation>
    <scope>NUCLEOTIDE SEQUENCE [LARGE SCALE GENOMIC DNA]</scope>
    <source>
        <strain evidence="2 3">DSM 15480</strain>
    </source>
</reference>
<keyword evidence="3" id="KW-1185">Reference proteome</keyword>
<keyword evidence="1" id="KW-0472">Membrane</keyword>
<organism evidence="2 3">
    <name type="scientific">Hespellia stercorisuis DSM 15480</name>
    <dbReference type="NCBI Taxonomy" id="1121950"/>
    <lineage>
        <taxon>Bacteria</taxon>
        <taxon>Bacillati</taxon>
        <taxon>Bacillota</taxon>
        <taxon>Clostridia</taxon>
        <taxon>Lachnospirales</taxon>
        <taxon>Lachnospiraceae</taxon>
        <taxon>Hespellia</taxon>
    </lineage>
</organism>
<feature type="transmembrane region" description="Helical" evidence="1">
    <location>
        <begin position="45"/>
        <end position="61"/>
    </location>
</feature>
<evidence type="ECO:0000313" key="3">
    <source>
        <dbReference type="Proteomes" id="UP000184301"/>
    </source>
</evidence>
<feature type="transmembrane region" description="Helical" evidence="1">
    <location>
        <begin position="125"/>
        <end position="143"/>
    </location>
</feature>
<sequence>MVLPLADFFSGYLLMGRKIMKKRSAKQIFEEAVSLFWRDMKSCRWAIAGIVAYMIFMKGIFQNICPMVIVTGFPCPACGLTRAGVAMLTGHFDLAWKLNPFIYGVLLLLILGAANRYILHRSWKLYKGILIVFLTGMIAYYIYRMMFYFPGDPPMGYYHYNLAEQMVRLVRGFL</sequence>
<protein>
    <recommendedName>
        <fullName evidence="4">DUF2752 domain-containing protein</fullName>
    </recommendedName>
</protein>
<gene>
    <name evidence="2" type="ORF">SAMN02745243_00023</name>
</gene>
<keyword evidence="1" id="KW-0812">Transmembrane</keyword>